<sequence length="503" mass="55683">MGQKHSRLRSRKAHSSRLEPPALTSHSSRRSISSGSSILFSLSHHSVATTTAVAPETTAQKIRRKSSKILLFRPSSSSTASPPSTPTTPSPTTPVSMSSIQGVPLATSHRSMNLEIPMTGMYPETQTHTLASHASASPVHSASHRIPRTLRRALSLTGRSGARPSSPSLQSTCMTLTVPDTSCTPRWGSVPVNLLLDEETEKLELQHNILRYTLRRNHFVHLDQPQSILHIGCGTGIWLREMAQDYPQCQFLGIDWPTPALFNEQYAPGNVRFKGHTLVDRPFPTQPNSFSLCRIALQLPTIDADTYRGMLHEAYMALEPRGWMEVIEMGVTLLHQPTTSSESPAIRKLNGWIRRVCRRQGILGFDDGCIPEGDDSLSLSSAPCDPWVDELYRIMREAGFTSMQSREIRLTVGPGVVGQLTWKSLEQSWHGVGGLRDMCVHWGICSRDEWAQCLYEISDLAFAAGEGSDMCDGRETLEGQETVRSLWARTIVAKWMDCSGEVS</sequence>
<dbReference type="GO" id="GO:0008168">
    <property type="term" value="F:methyltransferase activity"/>
    <property type="evidence" value="ECO:0007669"/>
    <property type="project" value="UniProtKB-KW"/>
</dbReference>
<dbReference type="Proteomes" id="UP000267251">
    <property type="component" value="Unassembled WGS sequence"/>
</dbReference>
<dbReference type="InterPro" id="IPR029063">
    <property type="entry name" value="SAM-dependent_MTases_sf"/>
</dbReference>
<evidence type="ECO:0000313" key="4">
    <source>
        <dbReference type="Proteomes" id="UP000267251"/>
    </source>
</evidence>
<keyword evidence="4" id="KW-1185">Reference proteome</keyword>
<evidence type="ECO:0000259" key="2">
    <source>
        <dbReference type="Pfam" id="PF13649"/>
    </source>
</evidence>
<dbReference type="GO" id="GO:0032259">
    <property type="term" value="P:methylation"/>
    <property type="evidence" value="ECO:0007669"/>
    <property type="project" value="UniProtKB-KW"/>
</dbReference>
<dbReference type="OrthoDB" id="2013972at2759"/>
<evidence type="ECO:0000256" key="1">
    <source>
        <dbReference type="SAM" id="MobiDB-lite"/>
    </source>
</evidence>
<dbReference type="CDD" id="cd02440">
    <property type="entry name" value="AdoMet_MTases"/>
    <property type="match status" value="1"/>
</dbReference>
<dbReference type="AlphaFoldDB" id="A0A4P9XYJ4"/>
<dbReference type="Pfam" id="PF13649">
    <property type="entry name" value="Methyltransf_25"/>
    <property type="match status" value="1"/>
</dbReference>
<feature type="compositionally biased region" description="Pro residues" evidence="1">
    <location>
        <begin position="83"/>
        <end position="92"/>
    </location>
</feature>
<feature type="compositionally biased region" description="Low complexity" evidence="1">
    <location>
        <begin position="49"/>
        <end position="59"/>
    </location>
</feature>
<feature type="region of interest" description="Disordered" evidence="1">
    <location>
        <begin position="1"/>
        <end position="33"/>
    </location>
</feature>
<feature type="compositionally biased region" description="Basic residues" evidence="1">
    <location>
        <begin position="1"/>
        <end position="15"/>
    </location>
</feature>
<reference evidence="4" key="1">
    <citation type="journal article" date="2018" name="Nat. Microbiol.">
        <title>Leveraging single-cell genomics to expand the fungal tree of life.</title>
        <authorList>
            <person name="Ahrendt S.R."/>
            <person name="Quandt C.A."/>
            <person name="Ciobanu D."/>
            <person name="Clum A."/>
            <person name="Salamov A."/>
            <person name="Andreopoulos B."/>
            <person name="Cheng J.F."/>
            <person name="Woyke T."/>
            <person name="Pelin A."/>
            <person name="Henrissat B."/>
            <person name="Reynolds N.K."/>
            <person name="Benny G.L."/>
            <person name="Smith M.E."/>
            <person name="James T.Y."/>
            <person name="Grigoriev I.V."/>
        </authorList>
    </citation>
    <scope>NUCLEOTIDE SEQUENCE [LARGE SCALE GENOMIC DNA]</scope>
</reference>
<keyword evidence="3" id="KW-0808">Transferase</keyword>
<dbReference type="SUPFAM" id="SSF53335">
    <property type="entry name" value="S-adenosyl-L-methionine-dependent methyltransferases"/>
    <property type="match status" value="1"/>
</dbReference>
<name>A0A4P9XYJ4_9FUNG</name>
<protein>
    <submittedName>
        <fullName evidence="3">S-adenosyl-L-methionine-dependent methyltransferase</fullName>
    </submittedName>
</protein>
<dbReference type="Gene3D" id="3.40.50.150">
    <property type="entry name" value="Vaccinia Virus protein VP39"/>
    <property type="match status" value="1"/>
</dbReference>
<proteinExistence type="predicted"/>
<organism evidence="3 4">
    <name type="scientific">Piptocephalis cylindrospora</name>
    <dbReference type="NCBI Taxonomy" id="1907219"/>
    <lineage>
        <taxon>Eukaryota</taxon>
        <taxon>Fungi</taxon>
        <taxon>Fungi incertae sedis</taxon>
        <taxon>Zoopagomycota</taxon>
        <taxon>Zoopagomycotina</taxon>
        <taxon>Zoopagomycetes</taxon>
        <taxon>Zoopagales</taxon>
        <taxon>Piptocephalidaceae</taxon>
        <taxon>Piptocephalis</taxon>
    </lineage>
</organism>
<dbReference type="EMBL" id="KZ988861">
    <property type="protein sequence ID" value="RKP11496.1"/>
    <property type="molecule type" value="Genomic_DNA"/>
</dbReference>
<gene>
    <name evidence="3" type="ORF">BJ684DRAFT_17918</name>
</gene>
<feature type="region of interest" description="Disordered" evidence="1">
    <location>
        <begin position="49"/>
        <end position="99"/>
    </location>
</feature>
<feature type="domain" description="Methyltransferase" evidence="2">
    <location>
        <begin position="228"/>
        <end position="322"/>
    </location>
</feature>
<accession>A0A4P9XYJ4</accession>
<keyword evidence="3" id="KW-0489">Methyltransferase</keyword>
<evidence type="ECO:0000313" key="3">
    <source>
        <dbReference type="EMBL" id="RKP11496.1"/>
    </source>
</evidence>
<dbReference type="InterPro" id="IPR041698">
    <property type="entry name" value="Methyltransf_25"/>
</dbReference>